<evidence type="ECO:0000259" key="7">
    <source>
        <dbReference type="PROSITE" id="PS50112"/>
    </source>
</evidence>
<dbReference type="InterPro" id="IPR000014">
    <property type="entry name" value="PAS"/>
</dbReference>
<feature type="domain" description="Response regulatory" evidence="6">
    <location>
        <begin position="580"/>
        <end position="700"/>
    </location>
</feature>
<dbReference type="KEGG" id="dti:Desti_2059"/>
<keyword evidence="8" id="KW-0808">Transferase</keyword>
<dbReference type="PROSITE" id="PS50110">
    <property type="entry name" value="RESPONSE_REGULATORY"/>
    <property type="match status" value="1"/>
</dbReference>
<dbReference type="HOGENOM" id="CLU_000445_114_51_7"/>
<dbReference type="Pfam" id="PF13426">
    <property type="entry name" value="PAS_9"/>
    <property type="match status" value="1"/>
</dbReference>
<evidence type="ECO:0000256" key="4">
    <source>
        <dbReference type="PROSITE-ProRule" id="PRU00169"/>
    </source>
</evidence>
<dbReference type="PANTHER" id="PTHR43065">
    <property type="entry name" value="SENSOR HISTIDINE KINASE"/>
    <property type="match status" value="1"/>
</dbReference>
<sequence length="707" mass="77781">MIDAPSHGRELPSFDALDNEEDDVPIAKLGTETIDLNVMIEELKSPEVCDFRHVPDTTFGKLLQSMPVPSLLIDQSCSIIFLNNSWERINAAYPNILGRPFSSLFPNRSVAQDANTLVRSVFVDRKGILPGALLEIEKTVIWGRVHFRALRMGNGEAILALVEDLSAERRQLLLTERHKREILKSRDELDQRVKERTADLNKINEKLLQEITHRRQVEKTLHASQASFSSVVEKTKEGIAVLDIEGLVLYANPAAKILLSKPEGIAGTRFEFEITPGSIVEKEGIRPSGEMSVLEFRAEETDWQGNPALLVSIRDITERKMVELEQLKTQKLESLELIASGIIHDFNNLLTGNLANISLAKMHISREGPAYEALKNAQKAVEEAKNLTHKLLTFTKGGPVAPKPTCVKQLLQDNAALAFSGSHVKYHLQVPDDIWPVEIDQSQVGQVMQNLLINAQHATIGGGVVRLKAENMTFPRSGPKGISSLQSGKYVKISVEDNGCGIAPQDLSRIFDPYFTTKPHGTGLGLTTAYSIVKKHGGYLRVRSRVGIGTTFFIYLPASETEVERSVADSGENPVFGSGRVLVMDDDETIRTVSKDLLSFLGYEVDTVKDGLEAIQAYSSAMNSDRPFSAAIMDLTILDGMGGKEAIERLLQIDPQIRAIVSSGHLTDPAMSNYQECGFCGIVRKPYTATELSRALHLAINGPGNGS</sequence>
<dbReference type="Gene3D" id="3.30.565.10">
    <property type="entry name" value="Histidine kinase-like ATPase, C-terminal domain"/>
    <property type="match status" value="1"/>
</dbReference>
<evidence type="ECO:0000256" key="3">
    <source>
        <dbReference type="ARBA" id="ARBA00022553"/>
    </source>
</evidence>
<dbReference type="EMBL" id="CP003360">
    <property type="protein sequence ID" value="AFM24760.1"/>
    <property type="molecule type" value="Genomic_DNA"/>
</dbReference>
<dbReference type="InterPro" id="IPR011006">
    <property type="entry name" value="CheY-like_superfamily"/>
</dbReference>
<dbReference type="SUPFAM" id="SSF55874">
    <property type="entry name" value="ATPase domain of HSP90 chaperone/DNA topoisomerase II/histidine kinase"/>
    <property type="match status" value="1"/>
</dbReference>
<dbReference type="RefSeq" id="WP_014809904.1">
    <property type="nucleotide sequence ID" value="NC_018025.1"/>
</dbReference>
<feature type="modified residue" description="4-aspartylphosphate" evidence="4">
    <location>
        <position position="634"/>
    </location>
</feature>
<accession>I4C5B9</accession>
<protein>
    <recommendedName>
        <fullName evidence="2">histidine kinase</fullName>
        <ecNumber evidence="2">2.7.13.3</ecNumber>
    </recommendedName>
</protein>
<dbReference type="Pfam" id="PF00072">
    <property type="entry name" value="Response_reg"/>
    <property type="match status" value="1"/>
</dbReference>
<dbReference type="CDD" id="cd17546">
    <property type="entry name" value="REC_hyHK_CKI1_RcsC-like"/>
    <property type="match status" value="1"/>
</dbReference>
<dbReference type="InterPro" id="IPR036890">
    <property type="entry name" value="HATPase_C_sf"/>
</dbReference>
<gene>
    <name evidence="8" type="ordered locus">Desti_2059</name>
</gene>
<feature type="domain" description="PAS" evidence="7">
    <location>
        <begin position="224"/>
        <end position="260"/>
    </location>
</feature>
<dbReference type="Gene3D" id="3.30.450.20">
    <property type="entry name" value="PAS domain"/>
    <property type="match status" value="2"/>
</dbReference>
<dbReference type="EC" id="2.7.13.3" evidence="2"/>
<dbReference type="InterPro" id="IPR005467">
    <property type="entry name" value="His_kinase_dom"/>
</dbReference>
<evidence type="ECO:0000256" key="1">
    <source>
        <dbReference type="ARBA" id="ARBA00000085"/>
    </source>
</evidence>
<evidence type="ECO:0000256" key="2">
    <source>
        <dbReference type="ARBA" id="ARBA00012438"/>
    </source>
</evidence>
<dbReference type="eggNOG" id="COG0784">
    <property type="taxonomic scope" value="Bacteria"/>
</dbReference>
<dbReference type="InterPro" id="IPR001789">
    <property type="entry name" value="Sig_transdc_resp-reg_receiver"/>
</dbReference>
<feature type="domain" description="Histidine kinase" evidence="5">
    <location>
        <begin position="341"/>
        <end position="560"/>
    </location>
</feature>
<dbReference type="SUPFAM" id="SSF55785">
    <property type="entry name" value="PYP-like sensor domain (PAS domain)"/>
    <property type="match status" value="1"/>
</dbReference>
<dbReference type="SMART" id="SM00448">
    <property type="entry name" value="REC"/>
    <property type="match status" value="1"/>
</dbReference>
<dbReference type="PRINTS" id="PR00344">
    <property type="entry name" value="BCTRLSENSOR"/>
</dbReference>
<dbReference type="SMART" id="SM00091">
    <property type="entry name" value="PAS"/>
    <property type="match status" value="2"/>
</dbReference>
<dbReference type="PROSITE" id="PS50109">
    <property type="entry name" value="HIS_KIN"/>
    <property type="match status" value="1"/>
</dbReference>
<dbReference type="InterPro" id="IPR003594">
    <property type="entry name" value="HATPase_dom"/>
</dbReference>
<dbReference type="GO" id="GO:0000155">
    <property type="term" value="F:phosphorelay sensor kinase activity"/>
    <property type="evidence" value="ECO:0007669"/>
    <property type="project" value="InterPro"/>
</dbReference>
<dbReference type="InterPro" id="IPR004358">
    <property type="entry name" value="Sig_transdc_His_kin-like_C"/>
</dbReference>
<proteinExistence type="predicted"/>
<dbReference type="InterPro" id="IPR035965">
    <property type="entry name" value="PAS-like_dom_sf"/>
</dbReference>
<dbReference type="Pfam" id="PF02518">
    <property type="entry name" value="HATPase_c"/>
    <property type="match status" value="1"/>
</dbReference>
<dbReference type="PROSITE" id="PS50112">
    <property type="entry name" value="PAS"/>
    <property type="match status" value="1"/>
</dbReference>
<dbReference type="Pfam" id="PF13188">
    <property type="entry name" value="PAS_8"/>
    <property type="match status" value="1"/>
</dbReference>
<dbReference type="SMART" id="SM00387">
    <property type="entry name" value="HATPase_c"/>
    <property type="match status" value="1"/>
</dbReference>
<keyword evidence="3 4" id="KW-0597">Phosphoprotein</keyword>
<evidence type="ECO:0000313" key="9">
    <source>
        <dbReference type="Proteomes" id="UP000006055"/>
    </source>
</evidence>
<keyword evidence="9" id="KW-1185">Reference proteome</keyword>
<evidence type="ECO:0000259" key="6">
    <source>
        <dbReference type="PROSITE" id="PS50110"/>
    </source>
</evidence>
<dbReference type="AlphaFoldDB" id="I4C5B9"/>
<organism evidence="8 9">
    <name type="scientific">Desulfomonile tiedjei (strain ATCC 49306 / DSM 6799 / DCB-1)</name>
    <dbReference type="NCBI Taxonomy" id="706587"/>
    <lineage>
        <taxon>Bacteria</taxon>
        <taxon>Pseudomonadati</taxon>
        <taxon>Thermodesulfobacteriota</taxon>
        <taxon>Desulfomonilia</taxon>
        <taxon>Desulfomonilales</taxon>
        <taxon>Desulfomonilaceae</taxon>
        <taxon>Desulfomonile</taxon>
    </lineage>
</organism>
<dbReference type="Gene3D" id="1.10.287.130">
    <property type="match status" value="1"/>
</dbReference>
<dbReference type="Gene3D" id="3.40.50.2300">
    <property type="match status" value="1"/>
</dbReference>
<comment type="catalytic activity">
    <reaction evidence="1">
        <text>ATP + protein L-histidine = ADP + protein N-phospho-L-histidine.</text>
        <dbReference type="EC" id="2.7.13.3"/>
    </reaction>
</comment>
<dbReference type="Proteomes" id="UP000006055">
    <property type="component" value="Chromosome"/>
</dbReference>
<dbReference type="InterPro" id="IPR003661">
    <property type="entry name" value="HisK_dim/P_dom"/>
</dbReference>
<reference evidence="9" key="1">
    <citation type="submission" date="2012-06" db="EMBL/GenBank/DDBJ databases">
        <title>Complete sequence of chromosome of Desulfomonile tiedjei DSM 6799.</title>
        <authorList>
            <person name="Lucas S."/>
            <person name="Copeland A."/>
            <person name="Lapidus A."/>
            <person name="Glavina del Rio T."/>
            <person name="Dalin E."/>
            <person name="Tice H."/>
            <person name="Bruce D."/>
            <person name="Goodwin L."/>
            <person name="Pitluck S."/>
            <person name="Peters L."/>
            <person name="Ovchinnikova G."/>
            <person name="Zeytun A."/>
            <person name="Lu M."/>
            <person name="Kyrpides N."/>
            <person name="Mavromatis K."/>
            <person name="Ivanova N."/>
            <person name="Brettin T."/>
            <person name="Detter J.C."/>
            <person name="Han C."/>
            <person name="Larimer F."/>
            <person name="Land M."/>
            <person name="Hauser L."/>
            <person name="Markowitz V."/>
            <person name="Cheng J.-F."/>
            <person name="Hugenholtz P."/>
            <person name="Woyke T."/>
            <person name="Wu D."/>
            <person name="Spring S."/>
            <person name="Schroeder M."/>
            <person name="Brambilla E."/>
            <person name="Klenk H.-P."/>
            <person name="Eisen J.A."/>
        </authorList>
    </citation>
    <scope>NUCLEOTIDE SEQUENCE [LARGE SCALE GENOMIC DNA]</scope>
    <source>
        <strain evidence="9">ATCC 49306 / DSM 6799 / DCB-1</strain>
    </source>
</reference>
<dbReference type="SUPFAM" id="SSF52172">
    <property type="entry name" value="CheY-like"/>
    <property type="match status" value="1"/>
</dbReference>
<name>I4C5B9_DESTA</name>
<evidence type="ECO:0000259" key="5">
    <source>
        <dbReference type="PROSITE" id="PS50109"/>
    </source>
</evidence>
<keyword evidence="8" id="KW-0418">Kinase</keyword>
<evidence type="ECO:0000313" key="8">
    <source>
        <dbReference type="EMBL" id="AFM24760.1"/>
    </source>
</evidence>
<dbReference type="STRING" id="706587.Desti_2059"/>
<dbReference type="PANTHER" id="PTHR43065:SF42">
    <property type="entry name" value="TWO-COMPONENT SENSOR PPRA"/>
    <property type="match status" value="1"/>
</dbReference>
<dbReference type="CDD" id="cd00082">
    <property type="entry name" value="HisKA"/>
    <property type="match status" value="1"/>
</dbReference>
<dbReference type="eggNOG" id="COG4191">
    <property type="taxonomic scope" value="Bacteria"/>
</dbReference>